<keyword evidence="2" id="KW-0969">Cilium</keyword>
<dbReference type="Pfam" id="PF23335">
    <property type="entry name" value="Beta-prop_IFT80_2nd"/>
    <property type="match status" value="1"/>
</dbReference>
<gene>
    <name evidence="7" type="ORF">KP509_03G042400</name>
</gene>
<reference evidence="7" key="1">
    <citation type="submission" date="2021-08" db="EMBL/GenBank/DDBJ databases">
        <title>WGS assembly of Ceratopteris richardii.</title>
        <authorList>
            <person name="Marchant D.B."/>
            <person name="Chen G."/>
            <person name="Jenkins J."/>
            <person name="Shu S."/>
            <person name="Leebens-Mack J."/>
            <person name="Grimwood J."/>
            <person name="Schmutz J."/>
            <person name="Soltis P."/>
            <person name="Soltis D."/>
            <person name="Chen Z.-H."/>
        </authorList>
    </citation>
    <scope>NUCLEOTIDE SEQUENCE</scope>
    <source>
        <strain evidence="7">Whitten #5841</strain>
        <tissue evidence="7">Leaf</tissue>
    </source>
</reference>
<accession>A0A8T2UZ85</accession>
<evidence type="ECO:0000259" key="5">
    <source>
        <dbReference type="Pfam" id="PF23335"/>
    </source>
</evidence>
<dbReference type="SMART" id="SM00320">
    <property type="entry name" value="WD40"/>
    <property type="match status" value="5"/>
</dbReference>
<evidence type="ECO:0000256" key="3">
    <source>
        <dbReference type="ARBA" id="ARBA00023273"/>
    </source>
</evidence>
<dbReference type="PROSITE" id="PS50294">
    <property type="entry name" value="WD_REPEATS_REGION"/>
    <property type="match status" value="1"/>
</dbReference>
<dbReference type="OMA" id="WDAQGAN"/>
<dbReference type="EMBL" id="CM035408">
    <property type="protein sequence ID" value="KAH7441541.1"/>
    <property type="molecule type" value="Genomic_DNA"/>
</dbReference>
<feature type="domain" description="IFT80 second beta-propeller" evidence="5">
    <location>
        <begin position="299"/>
        <end position="579"/>
    </location>
</feature>
<dbReference type="OrthoDB" id="1890950at2759"/>
<comment type="subcellular location">
    <subcellularLocation>
        <location evidence="1">Cell projection</location>
        <location evidence="1">Cilium</location>
    </subcellularLocation>
</comment>
<proteinExistence type="predicted"/>
<dbReference type="Proteomes" id="UP000825935">
    <property type="component" value="Chromosome 3"/>
</dbReference>
<feature type="repeat" description="WD" evidence="4">
    <location>
        <begin position="101"/>
        <end position="133"/>
    </location>
</feature>
<evidence type="ECO:0000313" key="7">
    <source>
        <dbReference type="EMBL" id="KAH7441541.1"/>
    </source>
</evidence>
<dbReference type="Pfam" id="PF23387">
    <property type="entry name" value="TPR_IFT80_172"/>
    <property type="match status" value="1"/>
</dbReference>
<protein>
    <recommendedName>
        <fullName evidence="9">Intraflagellar transport protein 80 homolog</fullName>
    </recommendedName>
</protein>
<evidence type="ECO:0000256" key="2">
    <source>
        <dbReference type="ARBA" id="ARBA00023069"/>
    </source>
</evidence>
<dbReference type="GO" id="GO:0060271">
    <property type="term" value="P:cilium assembly"/>
    <property type="evidence" value="ECO:0007669"/>
    <property type="project" value="TreeGrafter"/>
</dbReference>
<evidence type="ECO:0000256" key="1">
    <source>
        <dbReference type="ARBA" id="ARBA00004138"/>
    </source>
</evidence>
<comment type="caution">
    <text evidence="7">The sequence shown here is derived from an EMBL/GenBank/DDBJ whole genome shotgun (WGS) entry which is preliminary data.</text>
</comment>
<evidence type="ECO:0000259" key="6">
    <source>
        <dbReference type="Pfam" id="PF23387"/>
    </source>
</evidence>
<dbReference type="GO" id="GO:0030992">
    <property type="term" value="C:intraciliary transport particle B"/>
    <property type="evidence" value="ECO:0007669"/>
    <property type="project" value="TreeGrafter"/>
</dbReference>
<dbReference type="AlphaFoldDB" id="A0A8T2UZ85"/>
<dbReference type="GO" id="GO:0005929">
    <property type="term" value="C:cilium"/>
    <property type="evidence" value="ECO:0007669"/>
    <property type="project" value="UniProtKB-SubCell"/>
</dbReference>
<keyword evidence="3" id="KW-0966">Cell projection</keyword>
<sequence>MKLSLLSATSSPEGESIETIGWSSGNELFTCSHNKTIWKWNRSGETVSKVYESSEQIQTMHWYPAPSQHNRGSTNADIFAVGYSNGAVGVINKGGREEHRIDAHDGAVLSLKWNIEGTALATGGSDGFVKLWSRCCALRSNIYHSGNPVTAVAWSPDSTQILFASGNNLTIKHIQSSTRYTSWGGHNGLILGVDWNRWNRLILSIGEDGIYKIWDCFGRLLYKSSSQQGCLKSVSWCPSGEVFVVGGTASVMLCDKRGHILSKENTKDGSIKALAWTIDGNQVALGFSNGAVMFGFFIERSMEWFRSKVTLEDMHHIKIEDYLCKKVQILEFQELVVHMSIGFHHLIVITALQCLVYRIEDWRTQCIINVKDTRMILKQCLDSFLVSDMMNGLHVFTYEGRNRCNPLLAGLRTELLHNQNVGLSRDTLAFVDCNDPKCLRLFDTTVGKEMEKVIHHSMPIVEIDMNQQGDSSDRMLIFIDVDNDLYIVSLLRPYISKLASLTTKALWSSHAHIIAATVEQDLIIWLYPQAAVIDEDLLKVLEVSKECFKGKSANLHSFQGMRCMVQYANGAFVTRSVSPKPFMLFEYIEGNNWHLAKKLCWIFKERPLWAVLAAAAVHATQYGIAEEAYRALEQIDKSDFVKHIDSQACEIVRRAEHALFTRQAKDAESILINAGLIYRAVNLNLRLFNWDRALEIALSHKKHVDTVLWRRDQYLQDTHQEESKKEFKDLRDQVQIDVVRIKQAIAEEKNHEKNLKECHA</sequence>
<dbReference type="InterPro" id="IPR056157">
    <property type="entry name" value="TPR_IFT80_172_dom"/>
</dbReference>
<keyword evidence="8" id="KW-1185">Reference proteome</keyword>
<dbReference type="InterPro" id="IPR036322">
    <property type="entry name" value="WD40_repeat_dom_sf"/>
</dbReference>
<evidence type="ECO:0000256" key="4">
    <source>
        <dbReference type="PROSITE-ProRule" id="PRU00221"/>
    </source>
</evidence>
<feature type="domain" description="IFT80/172/WDR35 TPR" evidence="6">
    <location>
        <begin position="608"/>
        <end position="754"/>
    </location>
</feature>
<dbReference type="Pfam" id="PF00400">
    <property type="entry name" value="WD40"/>
    <property type="match status" value="3"/>
</dbReference>
<dbReference type="PANTHER" id="PTHR24098:SF0">
    <property type="entry name" value="OUTER SEGMENT 5"/>
    <property type="match status" value="1"/>
</dbReference>
<dbReference type="Gene3D" id="2.130.10.10">
    <property type="entry name" value="YVTN repeat-like/Quinoprotein amine dehydrogenase"/>
    <property type="match status" value="2"/>
</dbReference>
<dbReference type="InterPro" id="IPR056456">
    <property type="entry name" value="Beta-prop_IFT80_2nd"/>
</dbReference>
<dbReference type="SUPFAM" id="SSF50978">
    <property type="entry name" value="WD40 repeat-like"/>
    <property type="match status" value="1"/>
</dbReference>
<dbReference type="InterPro" id="IPR001680">
    <property type="entry name" value="WD40_rpt"/>
</dbReference>
<feature type="repeat" description="WD" evidence="4">
    <location>
        <begin position="183"/>
        <end position="215"/>
    </location>
</feature>
<keyword evidence="4" id="KW-0853">WD repeat</keyword>
<dbReference type="InterPro" id="IPR015943">
    <property type="entry name" value="WD40/YVTN_repeat-like_dom_sf"/>
</dbReference>
<name>A0A8T2UZ85_CERRI</name>
<dbReference type="PROSITE" id="PS50082">
    <property type="entry name" value="WD_REPEATS_2"/>
    <property type="match status" value="2"/>
</dbReference>
<evidence type="ECO:0008006" key="9">
    <source>
        <dbReference type="Google" id="ProtNLM"/>
    </source>
</evidence>
<evidence type="ECO:0000313" key="8">
    <source>
        <dbReference type="Proteomes" id="UP000825935"/>
    </source>
</evidence>
<organism evidence="7 8">
    <name type="scientific">Ceratopteris richardii</name>
    <name type="common">Triangle waterfern</name>
    <dbReference type="NCBI Taxonomy" id="49495"/>
    <lineage>
        <taxon>Eukaryota</taxon>
        <taxon>Viridiplantae</taxon>
        <taxon>Streptophyta</taxon>
        <taxon>Embryophyta</taxon>
        <taxon>Tracheophyta</taxon>
        <taxon>Polypodiopsida</taxon>
        <taxon>Polypodiidae</taxon>
        <taxon>Polypodiales</taxon>
        <taxon>Pteridineae</taxon>
        <taxon>Pteridaceae</taxon>
        <taxon>Parkerioideae</taxon>
        <taxon>Ceratopteris</taxon>
    </lineage>
</organism>
<dbReference type="PANTHER" id="PTHR24098">
    <property type="entry name" value="OUTER SEGMENT 5"/>
    <property type="match status" value="1"/>
</dbReference>